<dbReference type="PANTHER" id="PTHR37834:SF2">
    <property type="entry name" value="ESTERASE, SGNH HYDROLASE-TYPE"/>
    <property type="match status" value="1"/>
</dbReference>
<dbReference type="GO" id="GO:0052689">
    <property type="term" value="F:carboxylic ester hydrolase activity"/>
    <property type="evidence" value="ECO:0007669"/>
    <property type="project" value="InterPro"/>
</dbReference>
<organism evidence="4 5">
    <name type="scientific">Phyllobacterium myrsinacearum</name>
    <dbReference type="NCBI Taxonomy" id="28101"/>
    <lineage>
        <taxon>Bacteria</taxon>
        <taxon>Pseudomonadati</taxon>
        <taxon>Pseudomonadota</taxon>
        <taxon>Alphaproteobacteria</taxon>
        <taxon>Hyphomicrobiales</taxon>
        <taxon>Phyllobacteriaceae</taxon>
        <taxon>Phyllobacterium</taxon>
    </lineage>
</organism>
<sequence>MSKRTIISIAIACLTLSPVSADTVKGPARWIGRTDIASKRFAWPGSGVELRFIGTRAEITLIDDGNNSVMVELDGQANRLDLANGRKTYVLAENLEQRAHTIRLTRRTEGQLGPTQFVDAITDGTFVGAGTPEKQIVVIGDSISAGYGIEGKSHTCAFSPDTENQYLTYAAIAARSFGAEITTLAASGRGASINADGTLNGTLPQLMDRTMPFDDAPLANAEEAGRPDVIVVHLGTNDFGNKRRPRTFEKDYGYLLTKLRAAHPDAIIYAAIGPMLDQYDFPIARDSIAEIVSARVNSGDKSLRKLVFEPGIGGIGCDWHPDTEANIEMARQLEAAIIRDLGWNIR</sequence>
<keyword evidence="5" id="KW-1185">Reference proteome</keyword>
<evidence type="ECO:0008006" key="6">
    <source>
        <dbReference type="Google" id="ProtNLM"/>
    </source>
</evidence>
<dbReference type="AlphaFoldDB" id="A0A2S9JH41"/>
<comment type="caution">
    <text evidence="4">The sequence shown here is derived from an EMBL/GenBank/DDBJ whole genome shotgun (WGS) entry which is preliminary data.</text>
</comment>
<feature type="signal peptide" evidence="1">
    <location>
        <begin position="1"/>
        <end position="21"/>
    </location>
</feature>
<reference evidence="4 5" key="1">
    <citation type="submission" date="2018-02" db="EMBL/GenBank/DDBJ databases">
        <title>The draft genome of Phyllobacterium myrsinacearum DSM5892.</title>
        <authorList>
            <person name="Li L."/>
            <person name="Liu L."/>
            <person name="Zhang X."/>
            <person name="Wang T."/>
        </authorList>
    </citation>
    <scope>NUCLEOTIDE SEQUENCE [LARGE SCALE GENOMIC DNA]</scope>
    <source>
        <strain evidence="4 5">DSM 5892</strain>
    </source>
</reference>
<dbReference type="CDD" id="cd01831">
    <property type="entry name" value="Endoglucanase_E_like"/>
    <property type="match status" value="1"/>
</dbReference>
<dbReference type="Pfam" id="PF17996">
    <property type="entry name" value="CE2_N"/>
    <property type="match status" value="1"/>
</dbReference>
<dbReference type="InterPro" id="IPR040794">
    <property type="entry name" value="CE2_N"/>
</dbReference>
<dbReference type="InterPro" id="IPR037461">
    <property type="entry name" value="CtCE2-like_dom"/>
</dbReference>
<proteinExistence type="predicted"/>
<dbReference type="InterPro" id="IPR052762">
    <property type="entry name" value="PCW_deacetylase/CE"/>
</dbReference>
<evidence type="ECO:0000256" key="1">
    <source>
        <dbReference type="SAM" id="SignalP"/>
    </source>
</evidence>
<dbReference type="Gene3D" id="3.40.50.1110">
    <property type="entry name" value="SGNH hydrolase"/>
    <property type="match status" value="1"/>
</dbReference>
<gene>
    <name evidence="4" type="ORF">C5750_14830</name>
</gene>
<dbReference type="Gene3D" id="2.60.120.260">
    <property type="entry name" value="Galactose-binding domain-like"/>
    <property type="match status" value="1"/>
</dbReference>
<dbReference type="SUPFAM" id="SSF52266">
    <property type="entry name" value="SGNH hydrolase"/>
    <property type="match status" value="1"/>
</dbReference>
<dbReference type="OrthoDB" id="9801375at2"/>
<dbReference type="Proteomes" id="UP000238563">
    <property type="component" value="Unassembled WGS sequence"/>
</dbReference>
<feature type="chain" id="PRO_5015704271" description="Endoglucanase" evidence="1">
    <location>
        <begin position="22"/>
        <end position="346"/>
    </location>
</feature>
<keyword evidence="1" id="KW-0732">Signal</keyword>
<dbReference type="PANTHER" id="PTHR37834">
    <property type="entry name" value="GDSL-LIKE LIPASE/ACYLHYDROLASE DOMAIN PROTEIN (AFU_ORTHOLOGUE AFUA_2G00620)"/>
    <property type="match status" value="1"/>
</dbReference>
<dbReference type="Pfam" id="PF13472">
    <property type="entry name" value="Lipase_GDSL_2"/>
    <property type="match status" value="1"/>
</dbReference>
<dbReference type="RefSeq" id="WP_105734697.1">
    <property type="nucleotide sequence ID" value="NZ_PVBT01000004.1"/>
</dbReference>
<evidence type="ECO:0000313" key="4">
    <source>
        <dbReference type="EMBL" id="PRD52187.1"/>
    </source>
</evidence>
<feature type="domain" description="Carbohydrate esterase 2 N-terminal" evidence="3">
    <location>
        <begin position="31"/>
        <end position="123"/>
    </location>
</feature>
<feature type="domain" description="SGNH hydrolase-type esterase" evidence="2">
    <location>
        <begin position="138"/>
        <end position="287"/>
    </location>
</feature>
<name>A0A2S9JH41_9HYPH</name>
<protein>
    <recommendedName>
        <fullName evidence="6">Endoglucanase</fullName>
    </recommendedName>
</protein>
<dbReference type="EMBL" id="PVBT01000004">
    <property type="protein sequence ID" value="PRD52187.1"/>
    <property type="molecule type" value="Genomic_DNA"/>
</dbReference>
<dbReference type="InterPro" id="IPR013830">
    <property type="entry name" value="SGNH_hydro"/>
</dbReference>
<accession>A0A2S9JH41</accession>
<dbReference type="InterPro" id="IPR036514">
    <property type="entry name" value="SGNH_hydro_sf"/>
</dbReference>
<evidence type="ECO:0000313" key="5">
    <source>
        <dbReference type="Proteomes" id="UP000238563"/>
    </source>
</evidence>
<evidence type="ECO:0000259" key="3">
    <source>
        <dbReference type="Pfam" id="PF17996"/>
    </source>
</evidence>
<evidence type="ECO:0000259" key="2">
    <source>
        <dbReference type="Pfam" id="PF13472"/>
    </source>
</evidence>